<dbReference type="STRING" id="1522312.GCA_900177895_00871"/>
<name>A0A238HFY1_9NEIS</name>
<sequence length="188" mass="21079">MKLKKIIVSLAVLLTLPTCSTARTQTEPAVTRSNQSIRQSNSATTYQDYDLLSVILRAEQSSSGKVRDVLATTRQMSLTERAIVKGGCWDYLDAAWTRAGVPRNARVTTFKGNIKGEFVNPNELRAGDWIYHVNYSYNNIEHSGMFIGWVDKSKRLGVTLSYAGSNRKEPARYKVYDLSGVYNIMRAS</sequence>
<organism evidence="2">
    <name type="scientific">Kingella negevensis</name>
    <dbReference type="NCBI Taxonomy" id="1522312"/>
    <lineage>
        <taxon>Bacteria</taxon>
        <taxon>Pseudomonadati</taxon>
        <taxon>Pseudomonadota</taxon>
        <taxon>Betaproteobacteria</taxon>
        <taxon>Neisseriales</taxon>
        <taxon>Neisseriaceae</taxon>
        <taxon>Kingella</taxon>
    </lineage>
</organism>
<dbReference type="EMBL" id="FXUV02000021">
    <property type="protein sequence ID" value="SNB67664.1"/>
    <property type="molecule type" value="Genomic_DNA"/>
</dbReference>
<dbReference type="EMBL" id="FXUV01000019">
    <property type="protein sequence ID" value="SMQ12364.1"/>
    <property type="molecule type" value="Genomic_DNA"/>
</dbReference>
<accession>A0A238HFY1</accession>
<reference evidence="3 4" key="2">
    <citation type="submission" date="2017-06" db="EMBL/GenBank/DDBJ databases">
        <authorList>
            <person name="Kim H.J."/>
            <person name="Triplett B.A."/>
        </authorList>
    </citation>
    <scope>NUCLEOTIDE SEQUENCE [LARGE SCALE GENOMIC DNA]</scope>
    <source>
        <strain evidence="3">Kingella_eburonensis</strain>
    </source>
</reference>
<dbReference type="OrthoDB" id="8611882at2"/>
<evidence type="ECO:0000256" key="1">
    <source>
        <dbReference type="SAM" id="SignalP"/>
    </source>
</evidence>
<evidence type="ECO:0000313" key="3">
    <source>
        <dbReference type="EMBL" id="SNB67664.1"/>
    </source>
</evidence>
<feature type="chain" id="PRO_5015075165" description="Peptidase C51 domain-containing protein" evidence="1">
    <location>
        <begin position="23"/>
        <end position="188"/>
    </location>
</feature>
<protein>
    <recommendedName>
        <fullName evidence="5">Peptidase C51 domain-containing protein</fullName>
    </recommendedName>
</protein>
<feature type="signal peptide" evidence="1">
    <location>
        <begin position="1"/>
        <end position="22"/>
    </location>
</feature>
<dbReference type="RefSeq" id="WP_095062586.1">
    <property type="nucleotide sequence ID" value="NZ_FXUV02000021.1"/>
</dbReference>
<keyword evidence="4" id="KW-1185">Reference proteome</keyword>
<reference evidence="2" key="1">
    <citation type="submission" date="2017-05" db="EMBL/GenBank/DDBJ databases">
        <authorList>
            <person name="Song R."/>
            <person name="Chenine A.L."/>
            <person name="Ruprecht R.M."/>
        </authorList>
    </citation>
    <scope>NUCLEOTIDE SEQUENCE</scope>
    <source>
        <strain evidence="2">Kingella_eburonensis</strain>
    </source>
</reference>
<keyword evidence="1" id="KW-0732">Signal</keyword>
<evidence type="ECO:0000313" key="4">
    <source>
        <dbReference type="Proteomes" id="UP000215450"/>
    </source>
</evidence>
<evidence type="ECO:0008006" key="5">
    <source>
        <dbReference type="Google" id="ProtNLM"/>
    </source>
</evidence>
<evidence type="ECO:0000313" key="2">
    <source>
        <dbReference type="EMBL" id="SMQ12364.1"/>
    </source>
</evidence>
<dbReference type="Proteomes" id="UP000215450">
    <property type="component" value="Unassembled WGS sequence"/>
</dbReference>
<gene>
    <name evidence="2" type="ORF">KEBURONENSIS_00247</name>
</gene>
<proteinExistence type="predicted"/>
<dbReference type="AlphaFoldDB" id="A0A238HFY1"/>